<dbReference type="SUPFAM" id="SSF74650">
    <property type="entry name" value="Galactose mutarotase-like"/>
    <property type="match status" value="1"/>
</dbReference>
<dbReference type="GO" id="GO:0030246">
    <property type="term" value="F:carbohydrate binding"/>
    <property type="evidence" value="ECO:0007669"/>
    <property type="project" value="InterPro"/>
</dbReference>
<name>A0A9W6C5Q5_9FIRM</name>
<evidence type="ECO:0000313" key="2">
    <source>
        <dbReference type="Proteomes" id="UP001145145"/>
    </source>
</evidence>
<dbReference type="GO" id="GO:0016853">
    <property type="term" value="F:isomerase activity"/>
    <property type="evidence" value="ECO:0007669"/>
    <property type="project" value="InterPro"/>
</dbReference>
<dbReference type="PANTHER" id="PTHR11122:SF13">
    <property type="entry name" value="GLUCOSE-6-PHOSPHATE 1-EPIMERASE"/>
    <property type="match status" value="1"/>
</dbReference>
<dbReference type="AlphaFoldDB" id="A0A9W6C5Q5"/>
<reference evidence="1 2" key="1">
    <citation type="journal article" date="2023" name="Int. J. Syst. Evol. Microbiol.">
        <title>Sellimonas catena sp. nov., isolated from human faeces.</title>
        <authorList>
            <person name="Hisatomi A."/>
            <person name="Ohkuma M."/>
            <person name="Sakamoto M."/>
        </authorList>
    </citation>
    <scope>NUCLEOTIDE SEQUENCE [LARGE SCALE GENOMIC DNA]</scope>
    <source>
        <strain evidence="1 2">12EGH17</strain>
    </source>
</reference>
<evidence type="ECO:0000313" key="1">
    <source>
        <dbReference type="EMBL" id="GLG04579.1"/>
    </source>
</evidence>
<keyword evidence="2" id="KW-1185">Reference proteome</keyword>
<dbReference type="EMBL" id="BSBO01000016">
    <property type="protein sequence ID" value="GLG04579.1"/>
    <property type="molecule type" value="Genomic_DNA"/>
</dbReference>
<dbReference type="CDD" id="cd09024">
    <property type="entry name" value="Aldose_epim_lacX"/>
    <property type="match status" value="1"/>
</dbReference>
<dbReference type="Gene3D" id="2.70.98.10">
    <property type="match status" value="1"/>
</dbReference>
<dbReference type="InterPro" id="IPR008183">
    <property type="entry name" value="Aldose_1/G6P_1-epimerase"/>
</dbReference>
<proteinExistence type="predicted"/>
<accession>A0A9W6C5Q5</accession>
<protein>
    <submittedName>
        <fullName evidence="1">Aldose 1-epimerase</fullName>
    </submittedName>
</protein>
<comment type="caution">
    <text evidence="1">The sequence shown here is derived from an EMBL/GenBank/DDBJ whole genome shotgun (WGS) entry which is preliminary data.</text>
</comment>
<dbReference type="GO" id="GO:0005975">
    <property type="term" value="P:carbohydrate metabolic process"/>
    <property type="evidence" value="ECO:0007669"/>
    <property type="project" value="InterPro"/>
</dbReference>
<dbReference type="PANTHER" id="PTHR11122">
    <property type="entry name" value="APOSPORY-ASSOCIATED PROTEIN C-RELATED"/>
    <property type="match status" value="1"/>
</dbReference>
<sequence>MFCLKNEELTLEIASHGAEMRSLKDNQTGQEYLWDADPAFWKRTSPVLFPLVGNYRDKESIYEGKTYSMSQHGFARDMDFTVTEEAENEIWFELHETPETKEKYPFDFCLSIGYRLEGRSVKVMWKVENTNEKTMYFSIGGHPAFVCPISGKGKQTDYRLRFDAEGPVVSSLIGEGGLLTEEKAEYQLENGEMQIAEDLFSRDALVIENDQAHNVALVDPEGNAYVTVEFDAPLFGIWAPKGGKAPFVCIEPWYGRCDRADFSKKLEEREWGNMLEPGRIFEKSYTITVG</sequence>
<dbReference type="InterPro" id="IPR037481">
    <property type="entry name" value="LacX"/>
</dbReference>
<gene>
    <name evidence="1" type="ORF">Selli1_17530</name>
</gene>
<dbReference type="RefSeq" id="WP_087166814.1">
    <property type="nucleotide sequence ID" value="NZ_BSBO01000016.1"/>
</dbReference>
<dbReference type="Pfam" id="PF01263">
    <property type="entry name" value="Aldose_epim"/>
    <property type="match status" value="1"/>
</dbReference>
<organism evidence="1 2">
    <name type="scientific">Sellimonas catena</name>
    <dbReference type="NCBI Taxonomy" id="2994035"/>
    <lineage>
        <taxon>Bacteria</taxon>
        <taxon>Bacillati</taxon>
        <taxon>Bacillota</taxon>
        <taxon>Clostridia</taxon>
        <taxon>Lachnospirales</taxon>
        <taxon>Lachnospiraceae</taxon>
        <taxon>Sellimonas</taxon>
    </lineage>
</organism>
<dbReference type="InterPro" id="IPR011013">
    <property type="entry name" value="Gal_mutarotase_sf_dom"/>
</dbReference>
<dbReference type="Proteomes" id="UP001145145">
    <property type="component" value="Unassembled WGS sequence"/>
</dbReference>
<dbReference type="InterPro" id="IPR014718">
    <property type="entry name" value="GH-type_carb-bd"/>
</dbReference>